<comment type="caution">
    <text evidence="9">The sequence shown here is derived from an EMBL/GenBank/DDBJ whole genome shotgun (WGS) entry which is preliminary data.</text>
</comment>
<evidence type="ECO:0000313" key="9">
    <source>
        <dbReference type="EMBL" id="MFH6597815.1"/>
    </source>
</evidence>
<protein>
    <submittedName>
        <fullName evidence="9">Methyl-accepting chemotaxis protein</fullName>
    </submittedName>
</protein>
<keyword evidence="10" id="KW-1185">Reference proteome</keyword>
<feature type="region of interest" description="Disordered" evidence="7">
    <location>
        <begin position="1"/>
        <end position="27"/>
    </location>
</feature>
<dbReference type="Pfam" id="PF00015">
    <property type="entry name" value="MCPsignal"/>
    <property type="match status" value="1"/>
</dbReference>
<dbReference type="InterPro" id="IPR004089">
    <property type="entry name" value="MCPsignal_dom"/>
</dbReference>
<dbReference type="PANTHER" id="PTHR32089:SF119">
    <property type="entry name" value="METHYL-ACCEPTING CHEMOTAXIS PROTEIN CTPL"/>
    <property type="match status" value="1"/>
</dbReference>
<dbReference type="SUPFAM" id="SSF58104">
    <property type="entry name" value="Methyl-accepting chemotaxis protein (MCP) signaling domain"/>
    <property type="match status" value="1"/>
</dbReference>
<comment type="subcellular location">
    <subcellularLocation>
        <location evidence="1">Membrane</location>
        <topology evidence="1">Multi-pass membrane protein</topology>
    </subcellularLocation>
</comment>
<dbReference type="PROSITE" id="PS50111">
    <property type="entry name" value="CHEMOTAXIS_TRANSDUC_2"/>
    <property type="match status" value="1"/>
</dbReference>
<dbReference type="EMBL" id="JBHEGD010000001">
    <property type="protein sequence ID" value="MFH6597815.1"/>
    <property type="molecule type" value="Genomic_DNA"/>
</dbReference>
<evidence type="ECO:0000256" key="7">
    <source>
        <dbReference type="SAM" id="MobiDB-lite"/>
    </source>
</evidence>
<keyword evidence="5 6" id="KW-0807">Transducer</keyword>
<evidence type="ECO:0000313" key="10">
    <source>
        <dbReference type="Proteomes" id="UP001609932"/>
    </source>
</evidence>
<evidence type="ECO:0000256" key="3">
    <source>
        <dbReference type="ARBA" id="ARBA00022989"/>
    </source>
</evidence>
<evidence type="ECO:0000256" key="5">
    <source>
        <dbReference type="ARBA" id="ARBA00023224"/>
    </source>
</evidence>
<feature type="compositionally biased region" description="Low complexity" evidence="7">
    <location>
        <begin position="10"/>
        <end position="24"/>
    </location>
</feature>
<evidence type="ECO:0000259" key="8">
    <source>
        <dbReference type="PROSITE" id="PS50111"/>
    </source>
</evidence>
<dbReference type="Proteomes" id="UP001609932">
    <property type="component" value="Unassembled WGS sequence"/>
</dbReference>
<sequence>MSTAVHEVARNAQNAADAARSAEQQSREGAEVVGATIASIRQLAQEVESASSTIQALEQEAANIGAVLAVIKGIAEQTNLLALNAAIEAARAGEQGRGFAVVADEVRALAARTQESTKDIQGMIERLQVGVQNAVKATHTGSERARQSVDQAAGVDQALNVTGESVQRINDMAAQIATACEEQSSVTEEIARNISDIRDLSNEAAQTSEQSTRASQHLSELSHGLAQLVGRFRV</sequence>
<keyword evidence="3" id="KW-1133">Transmembrane helix</keyword>
<dbReference type="PANTHER" id="PTHR32089">
    <property type="entry name" value="METHYL-ACCEPTING CHEMOTAXIS PROTEIN MCPB"/>
    <property type="match status" value="1"/>
</dbReference>
<keyword evidence="4" id="KW-0472">Membrane</keyword>
<evidence type="ECO:0000256" key="1">
    <source>
        <dbReference type="ARBA" id="ARBA00004141"/>
    </source>
</evidence>
<proteinExistence type="predicted"/>
<evidence type="ECO:0000256" key="4">
    <source>
        <dbReference type="ARBA" id="ARBA00023136"/>
    </source>
</evidence>
<evidence type="ECO:0000256" key="6">
    <source>
        <dbReference type="PROSITE-ProRule" id="PRU00284"/>
    </source>
</evidence>
<organism evidence="9 10">
    <name type="scientific">Ectopseudomonas khazarica</name>
    <dbReference type="NCBI Taxonomy" id="2502979"/>
    <lineage>
        <taxon>Bacteria</taxon>
        <taxon>Pseudomonadati</taxon>
        <taxon>Pseudomonadota</taxon>
        <taxon>Gammaproteobacteria</taxon>
        <taxon>Pseudomonadales</taxon>
        <taxon>Pseudomonadaceae</taxon>
        <taxon>Ectopseudomonas</taxon>
    </lineage>
</organism>
<accession>A0ABW7M8A2</accession>
<keyword evidence="2" id="KW-0812">Transmembrane</keyword>
<dbReference type="SMART" id="SM00283">
    <property type="entry name" value="MA"/>
    <property type="match status" value="1"/>
</dbReference>
<name>A0ABW7M8A2_9GAMM</name>
<reference evidence="9 10" key="1">
    <citation type="submission" date="2024-09" db="EMBL/GenBank/DDBJ databases">
        <title>Elucidation of the Bokeelamides from Bacteria Associated with Moon Snail Egg Collars.</title>
        <authorList>
            <person name="Campbell R."/>
            <person name="Piedl K."/>
            <person name="Mevers E."/>
        </authorList>
    </citation>
    <scope>NUCLEOTIDE SEQUENCE [LARGE SCALE GENOMIC DNA]</scope>
    <source>
        <strain evidence="9 10">EM133</strain>
    </source>
</reference>
<evidence type="ECO:0000256" key="2">
    <source>
        <dbReference type="ARBA" id="ARBA00022692"/>
    </source>
</evidence>
<feature type="domain" description="Methyl-accepting transducer" evidence="8">
    <location>
        <begin position="1"/>
        <end position="198"/>
    </location>
</feature>
<dbReference type="Gene3D" id="1.10.287.950">
    <property type="entry name" value="Methyl-accepting chemotaxis protein"/>
    <property type="match status" value="1"/>
</dbReference>
<gene>
    <name evidence="9" type="ORF">ACEVAQ_03680</name>
</gene>